<name>A0ABW0ICN5_9BACT</name>
<dbReference type="InterPro" id="IPR039425">
    <property type="entry name" value="RNA_pol_sigma-70-like"/>
</dbReference>
<feature type="domain" description="RNA polymerase sigma factor 70 region 4 type 2" evidence="6">
    <location>
        <begin position="136"/>
        <end position="186"/>
    </location>
</feature>
<dbReference type="CDD" id="cd06171">
    <property type="entry name" value="Sigma70_r4"/>
    <property type="match status" value="1"/>
</dbReference>
<evidence type="ECO:0000256" key="4">
    <source>
        <dbReference type="ARBA" id="ARBA00023163"/>
    </source>
</evidence>
<evidence type="ECO:0000259" key="5">
    <source>
        <dbReference type="Pfam" id="PF04542"/>
    </source>
</evidence>
<dbReference type="SUPFAM" id="SSF88946">
    <property type="entry name" value="Sigma2 domain of RNA polymerase sigma factors"/>
    <property type="match status" value="1"/>
</dbReference>
<dbReference type="Proteomes" id="UP001596106">
    <property type="component" value="Unassembled WGS sequence"/>
</dbReference>
<keyword evidence="4" id="KW-0804">Transcription</keyword>
<feature type="domain" description="RNA polymerase sigma-70 region 2" evidence="5">
    <location>
        <begin position="38"/>
        <end position="96"/>
    </location>
</feature>
<evidence type="ECO:0000313" key="7">
    <source>
        <dbReference type="EMBL" id="MFC5410298.1"/>
    </source>
</evidence>
<accession>A0ABW0ICN5</accession>
<organism evidence="7 8">
    <name type="scientific">Larkinella bovis</name>
    <dbReference type="NCBI Taxonomy" id="683041"/>
    <lineage>
        <taxon>Bacteria</taxon>
        <taxon>Pseudomonadati</taxon>
        <taxon>Bacteroidota</taxon>
        <taxon>Cytophagia</taxon>
        <taxon>Cytophagales</taxon>
        <taxon>Spirosomataceae</taxon>
        <taxon>Larkinella</taxon>
    </lineage>
</organism>
<dbReference type="PANTHER" id="PTHR43133:SF46">
    <property type="entry name" value="RNA POLYMERASE SIGMA-70 FACTOR ECF SUBFAMILY"/>
    <property type="match status" value="1"/>
</dbReference>
<dbReference type="InterPro" id="IPR007627">
    <property type="entry name" value="RNA_pol_sigma70_r2"/>
</dbReference>
<evidence type="ECO:0000256" key="2">
    <source>
        <dbReference type="ARBA" id="ARBA00023015"/>
    </source>
</evidence>
<keyword evidence="2" id="KW-0805">Transcription regulation</keyword>
<dbReference type="PANTHER" id="PTHR43133">
    <property type="entry name" value="RNA POLYMERASE ECF-TYPE SIGMA FACTO"/>
    <property type="match status" value="1"/>
</dbReference>
<reference evidence="8" key="1">
    <citation type="journal article" date="2019" name="Int. J. Syst. Evol. Microbiol.">
        <title>The Global Catalogue of Microorganisms (GCM) 10K type strain sequencing project: providing services to taxonomists for standard genome sequencing and annotation.</title>
        <authorList>
            <consortium name="The Broad Institute Genomics Platform"/>
            <consortium name="The Broad Institute Genome Sequencing Center for Infectious Disease"/>
            <person name="Wu L."/>
            <person name="Ma J."/>
        </authorList>
    </citation>
    <scope>NUCLEOTIDE SEQUENCE [LARGE SCALE GENOMIC DNA]</scope>
    <source>
        <strain evidence="8">CCUG 55250</strain>
    </source>
</reference>
<dbReference type="Gene3D" id="1.10.10.10">
    <property type="entry name" value="Winged helix-like DNA-binding domain superfamily/Winged helix DNA-binding domain"/>
    <property type="match status" value="1"/>
</dbReference>
<dbReference type="Pfam" id="PF08281">
    <property type="entry name" value="Sigma70_r4_2"/>
    <property type="match status" value="1"/>
</dbReference>
<dbReference type="InterPro" id="IPR013249">
    <property type="entry name" value="RNA_pol_sigma70_r4_t2"/>
</dbReference>
<keyword evidence="3" id="KW-0731">Sigma factor</keyword>
<dbReference type="NCBIfam" id="TIGR02937">
    <property type="entry name" value="sigma70-ECF"/>
    <property type="match status" value="1"/>
</dbReference>
<dbReference type="InterPro" id="IPR013324">
    <property type="entry name" value="RNA_pol_sigma_r3/r4-like"/>
</dbReference>
<dbReference type="InterPro" id="IPR014284">
    <property type="entry name" value="RNA_pol_sigma-70_dom"/>
</dbReference>
<sequence>MASSGSLQAATNASPQEDDVALWLAFRQGDEPAFARIYTRFVKILYRYGLKITRDQSLIEDCIQDLFIELWNSRERLGNTDSIKFYLFRVMRRKLYGSLSSLPATHTDGLEHVPEPFVESYESSLVTMQELASQKDQLHQALSTLPVRQHEAINLRYFHGFSYEQIAELMGINPQSVHNTLQKAMKVLRAHLSTLLLISLLGIDSFLA</sequence>
<protein>
    <submittedName>
        <fullName evidence="7">RNA polymerase sigma factor</fullName>
    </submittedName>
</protein>
<comment type="similarity">
    <text evidence="1">Belongs to the sigma-70 factor family. ECF subfamily.</text>
</comment>
<gene>
    <name evidence="7" type="ORF">ACFPMF_13310</name>
</gene>
<comment type="caution">
    <text evidence="7">The sequence shown here is derived from an EMBL/GenBank/DDBJ whole genome shotgun (WGS) entry which is preliminary data.</text>
</comment>
<dbReference type="RefSeq" id="WP_379845604.1">
    <property type="nucleotide sequence ID" value="NZ_JBHSMA010000003.1"/>
</dbReference>
<proteinExistence type="inferred from homology"/>
<dbReference type="SUPFAM" id="SSF88659">
    <property type="entry name" value="Sigma3 and sigma4 domains of RNA polymerase sigma factors"/>
    <property type="match status" value="1"/>
</dbReference>
<evidence type="ECO:0000313" key="8">
    <source>
        <dbReference type="Proteomes" id="UP001596106"/>
    </source>
</evidence>
<dbReference type="Gene3D" id="1.10.1740.10">
    <property type="match status" value="1"/>
</dbReference>
<evidence type="ECO:0000256" key="3">
    <source>
        <dbReference type="ARBA" id="ARBA00023082"/>
    </source>
</evidence>
<evidence type="ECO:0000256" key="1">
    <source>
        <dbReference type="ARBA" id="ARBA00010641"/>
    </source>
</evidence>
<dbReference type="InterPro" id="IPR036388">
    <property type="entry name" value="WH-like_DNA-bd_sf"/>
</dbReference>
<dbReference type="EMBL" id="JBHSMA010000003">
    <property type="protein sequence ID" value="MFC5410298.1"/>
    <property type="molecule type" value="Genomic_DNA"/>
</dbReference>
<evidence type="ECO:0000259" key="6">
    <source>
        <dbReference type="Pfam" id="PF08281"/>
    </source>
</evidence>
<dbReference type="Pfam" id="PF04542">
    <property type="entry name" value="Sigma70_r2"/>
    <property type="match status" value="1"/>
</dbReference>
<dbReference type="InterPro" id="IPR013325">
    <property type="entry name" value="RNA_pol_sigma_r2"/>
</dbReference>
<keyword evidence="8" id="KW-1185">Reference proteome</keyword>